<protein>
    <submittedName>
        <fullName evidence="1">Uncharacterized protein</fullName>
    </submittedName>
</protein>
<keyword evidence="2" id="KW-1185">Reference proteome</keyword>
<organism evidence="1 2">
    <name type="scientific">Prunus yedoensis var. nudiflora</name>
    <dbReference type="NCBI Taxonomy" id="2094558"/>
    <lineage>
        <taxon>Eukaryota</taxon>
        <taxon>Viridiplantae</taxon>
        <taxon>Streptophyta</taxon>
        <taxon>Embryophyta</taxon>
        <taxon>Tracheophyta</taxon>
        <taxon>Spermatophyta</taxon>
        <taxon>Magnoliopsida</taxon>
        <taxon>eudicotyledons</taxon>
        <taxon>Gunneridae</taxon>
        <taxon>Pentapetalae</taxon>
        <taxon>rosids</taxon>
        <taxon>fabids</taxon>
        <taxon>Rosales</taxon>
        <taxon>Rosaceae</taxon>
        <taxon>Amygdaloideae</taxon>
        <taxon>Amygdaleae</taxon>
        <taxon>Prunus</taxon>
    </lineage>
</organism>
<gene>
    <name evidence="1" type="ORF">Pyn_37413</name>
</gene>
<dbReference type="Proteomes" id="UP000250321">
    <property type="component" value="Unassembled WGS sequence"/>
</dbReference>
<sequence>MKLPLEFEFRDQAPRTSRKGSEALGNFLVTFTNEINNSLQIKSWLCMRSLWHGSKIDMSLAPKRKLSVLGGKGGIKVGDGEFAKSIVRGKTEEGDELNTKIAGFCMQERKLAL</sequence>
<dbReference type="EMBL" id="PJQY01003851">
    <property type="protein sequence ID" value="PQM33957.1"/>
    <property type="molecule type" value="Genomic_DNA"/>
</dbReference>
<comment type="caution">
    <text evidence="1">The sequence shown here is derived from an EMBL/GenBank/DDBJ whole genome shotgun (WGS) entry which is preliminary data.</text>
</comment>
<accession>A0A314U959</accession>
<name>A0A314U959_PRUYE</name>
<reference evidence="1 2" key="1">
    <citation type="submission" date="2018-02" db="EMBL/GenBank/DDBJ databases">
        <title>Draft genome of wild Prunus yedoensis var. nudiflora.</title>
        <authorList>
            <person name="Baek S."/>
            <person name="Kim J.-H."/>
            <person name="Choi K."/>
            <person name="Kim G.-B."/>
            <person name="Cho A."/>
            <person name="Jang H."/>
            <person name="Shin C.-H."/>
            <person name="Yu H.-J."/>
            <person name="Mun J.-H."/>
        </authorList>
    </citation>
    <scope>NUCLEOTIDE SEQUENCE [LARGE SCALE GENOMIC DNA]</scope>
    <source>
        <strain evidence="2">cv. Jeju island</strain>
        <tissue evidence="1">Leaf</tissue>
    </source>
</reference>
<evidence type="ECO:0000313" key="1">
    <source>
        <dbReference type="EMBL" id="PQM33957.1"/>
    </source>
</evidence>
<proteinExistence type="predicted"/>
<dbReference type="AlphaFoldDB" id="A0A314U959"/>
<evidence type="ECO:0000313" key="2">
    <source>
        <dbReference type="Proteomes" id="UP000250321"/>
    </source>
</evidence>